<name>A0A831LK71_9BACT</name>
<dbReference type="PANTHER" id="PTHR40084:SF1">
    <property type="entry name" value="PHOSPHOTRANSFERASE"/>
    <property type="match status" value="1"/>
</dbReference>
<comment type="caution">
    <text evidence="1">The sequence shown here is derived from an EMBL/GenBank/DDBJ whole genome shotgun (WGS) entry which is preliminary data.</text>
</comment>
<dbReference type="AlphaFoldDB" id="A0A831LK71"/>
<dbReference type="EMBL" id="DSDK01000307">
    <property type="protein sequence ID" value="HDR51060.1"/>
    <property type="molecule type" value="Genomic_DNA"/>
</dbReference>
<dbReference type="SUPFAM" id="SSF89550">
    <property type="entry name" value="PHP domain-like"/>
    <property type="match status" value="1"/>
</dbReference>
<accession>A0A831LK71</accession>
<protein>
    <recommendedName>
        <fullName evidence="2">DNA helicase UvrD</fullName>
    </recommendedName>
</protein>
<dbReference type="PANTHER" id="PTHR40084">
    <property type="entry name" value="PHOSPHOHYDROLASE, PHP FAMILY"/>
    <property type="match status" value="1"/>
</dbReference>
<dbReference type="Proteomes" id="UP000886047">
    <property type="component" value="Unassembled WGS sequence"/>
</dbReference>
<sequence>MKFIADFHIHSHFSRATSKTLTPEHLDYHAGLKGIKIVGTGDFTHSGWLVELKEKTEPDGNGLFKLKKEYRLDSPFGDNETRFLLTAEISNIYKRGDKVRKVHNVFLAPGFEEAEKISRLRSRKKRIIS</sequence>
<evidence type="ECO:0008006" key="2">
    <source>
        <dbReference type="Google" id="ProtNLM"/>
    </source>
</evidence>
<gene>
    <name evidence="1" type="ORF">ENN90_05475</name>
</gene>
<proteinExistence type="predicted"/>
<dbReference type="InterPro" id="IPR016195">
    <property type="entry name" value="Pol/histidinol_Pase-like"/>
</dbReference>
<evidence type="ECO:0000313" key="1">
    <source>
        <dbReference type="EMBL" id="HDR51060.1"/>
    </source>
</evidence>
<reference evidence="1" key="1">
    <citation type="journal article" date="2020" name="mSystems">
        <title>Genome- and Community-Level Interaction Insights into Carbon Utilization and Element Cycling Functions of Hydrothermarchaeota in Hydrothermal Sediment.</title>
        <authorList>
            <person name="Zhou Z."/>
            <person name="Liu Y."/>
            <person name="Xu W."/>
            <person name="Pan J."/>
            <person name="Luo Z.H."/>
            <person name="Li M."/>
        </authorList>
    </citation>
    <scope>NUCLEOTIDE SEQUENCE [LARGE SCALE GENOMIC DNA]</scope>
    <source>
        <strain evidence="1">SpSt-1217</strain>
    </source>
</reference>
<organism evidence="1">
    <name type="scientific">Mariniphaga anaerophila</name>
    <dbReference type="NCBI Taxonomy" id="1484053"/>
    <lineage>
        <taxon>Bacteria</taxon>
        <taxon>Pseudomonadati</taxon>
        <taxon>Bacteroidota</taxon>
        <taxon>Bacteroidia</taxon>
        <taxon>Marinilabiliales</taxon>
        <taxon>Prolixibacteraceae</taxon>
        <taxon>Mariniphaga</taxon>
    </lineage>
</organism>